<feature type="region of interest" description="Disordered" evidence="2">
    <location>
        <begin position="602"/>
        <end position="657"/>
    </location>
</feature>
<feature type="compositionally biased region" description="Basic residues" evidence="2">
    <location>
        <begin position="91"/>
        <end position="107"/>
    </location>
</feature>
<evidence type="ECO:0000256" key="1">
    <source>
        <dbReference type="SAM" id="Coils"/>
    </source>
</evidence>
<dbReference type="AlphaFoldDB" id="A0A166K444"/>
<dbReference type="OrthoDB" id="2691251at2759"/>
<evidence type="ECO:0000256" key="2">
    <source>
        <dbReference type="SAM" id="MobiDB-lite"/>
    </source>
</evidence>
<organism evidence="3 4">
    <name type="scientific">Athelia psychrophila</name>
    <dbReference type="NCBI Taxonomy" id="1759441"/>
    <lineage>
        <taxon>Eukaryota</taxon>
        <taxon>Fungi</taxon>
        <taxon>Dikarya</taxon>
        <taxon>Basidiomycota</taxon>
        <taxon>Agaricomycotina</taxon>
        <taxon>Agaricomycetes</taxon>
        <taxon>Agaricomycetidae</taxon>
        <taxon>Atheliales</taxon>
        <taxon>Atheliaceae</taxon>
        <taxon>Athelia</taxon>
    </lineage>
</organism>
<gene>
    <name evidence="3" type="ORF">FIBSPDRAFT_953540</name>
</gene>
<keyword evidence="1" id="KW-0175">Coiled coil</keyword>
<name>A0A166K444_9AGAM</name>
<sequence length="657" mass="72170">MAVFSKFCTAPDKRSWATLEQIRWLVSWLQEYIEAQQTHQLHIFWPKLFTAWFEKFPLPEPTDNDAEVPESELQDDSDVLPESADENVVKAQKKKRKVKDNRRKAQAKKAAFNKTLTREQRITGQWTSKQQGQLKTFMWWHSGATRAPRNKKGAEPISLWFAASEAGKPHRRLQETEAYIHLHYNDRIVDTVRTRMDESEDKGPMINVIRQAAKELYVQEDDETCTAVNAHIAAHAAAVLAKEKLEMVDPTPAEYQDAINTLPSYFDAVLGEAARRTGWSFTVVMGGPMPVNQGEIQTASISTGQTAVGAVFKDLCPDFEGVVIRPFSDFVRQVYPSDVRARRAITFESPENCSGKPTSTTAHDVPVVNTTMDVTDNNNIDDDDTDAEDTDNEDTNDDALRPSVAPALSPRLKRKVAAGLKAPKPVPTPRPKSTPFAARIEHREPTVTPAPITVPTQLREPTVTPAPITVPTQLREPTVTPATVPEPSRLKPTPPASYSKKALEERAAVEAAKAEADRVEAEAATSAEADRLAAEARRLVAEVAQAELVADAFTAALASSSDTRVPPAPVAPPPLSHVAAPAASEDTLLRSRRQITRTVAGTQNAKQLELNGAKAQKAADTRAKNKAKHDAENDVGTSRPTKKARVTTAGKATKRKK</sequence>
<dbReference type="Proteomes" id="UP000076532">
    <property type="component" value="Unassembled WGS sequence"/>
</dbReference>
<feature type="compositionally biased region" description="Low complexity" evidence="2">
    <location>
        <begin position="478"/>
        <end position="487"/>
    </location>
</feature>
<feature type="compositionally biased region" description="Acidic residues" evidence="2">
    <location>
        <begin position="62"/>
        <end position="85"/>
    </location>
</feature>
<feature type="region of interest" description="Disordered" evidence="2">
    <location>
        <begin position="351"/>
        <end position="409"/>
    </location>
</feature>
<protein>
    <submittedName>
        <fullName evidence="3">Uncharacterized protein</fullName>
    </submittedName>
</protein>
<feature type="coiled-coil region" evidence="1">
    <location>
        <begin position="502"/>
        <end position="549"/>
    </location>
</feature>
<dbReference type="EMBL" id="KV417546">
    <property type="protein sequence ID" value="KZP21508.1"/>
    <property type="molecule type" value="Genomic_DNA"/>
</dbReference>
<feature type="region of interest" description="Disordered" evidence="2">
    <location>
        <begin position="478"/>
        <end position="498"/>
    </location>
</feature>
<evidence type="ECO:0000313" key="4">
    <source>
        <dbReference type="Proteomes" id="UP000076532"/>
    </source>
</evidence>
<reference evidence="3 4" key="1">
    <citation type="journal article" date="2016" name="Mol. Biol. Evol.">
        <title>Comparative Genomics of Early-Diverging Mushroom-Forming Fungi Provides Insights into the Origins of Lignocellulose Decay Capabilities.</title>
        <authorList>
            <person name="Nagy L.G."/>
            <person name="Riley R."/>
            <person name="Tritt A."/>
            <person name="Adam C."/>
            <person name="Daum C."/>
            <person name="Floudas D."/>
            <person name="Sun H."/>
            <person name="Yadav J.S."/>
            <person name="Pangilinan J."/>
            <person name="Larsson K.H."/>
            <person name="Matsuura K."/>
            <person name="Barry K."/>
            <person name="Labutti K."/>
            <person name="Kuo R."/>
            <person name="Ohm R.A."/>
            <person name="Bhattacharya S.S."/>
            <person name="Shirouzu T."/>
            <person name="Yoshinaga Y."/>
            <person name="Martin F.M."/>
            <person name="Grigoriev I.V."/>
            <person name="Hibbett D.S."/>
        </authorList>
    </citation>
    <scope>NUCLEOTIDE SEQUENCE [LARGE SCALE GENOMIC DNA]</scope>
    <source>
        <strain evidence="3 4">CBS 109695</strain>
    </source>
</reference>
<feature type="compositionally biased region" description="Acidic residues" evidence="2">
    <location>
        <begin position="379"/>
        <end position="397"/>
    </location>
</feature>
<feature type="compositionally biased region" description="Basic and acidic residues" evidence="2">
    <location>
        <begin position="617"/>
        <end position="632"/>
    </location>
</feature>
<feature type="region of interest" description="Disordered" evidence="2">
    <location>
        <begin position="60"/>
        <end position="110"/>
    </location>
</feature>
<proteinExistence type="predicted"/>
<evidence type="ECO:0000313" key="3">
    <source>
        <dbReference type="EMBL" id="KZP21508.1"/>
    </source>
</evidence>
<keyword evidence="4" id="KW-1185">Reference proteome</keyword>
<feature type="compositionally biased region" description="Polar residues" evidence="2">
    <location>
        <begin position="351"/>
        <end position="362"/>
    </location>
</feature>
<accession>A0A166K444</accession>
<feature type="compositionally biased region" description="Low complexity" evidence="2">
    <location>
        <begin position="364"/>
        <end position="378"/>
    </location>
</feature>